<evidence type="ECO:0000313" key="1">
    <source>
        <dbReference type="EMBL" id="QXE22280.1"/>
    </source>
</evidence>
<protein>
    <submittedName>
        <fullName evidence="1">Uncharacterized protein</fullName>
    </submittedName>
</protein>
<keyword evidence="2" id="KW-1185">Reference proteome</keyword>
<reference evidence="1" key="1">
    <citation type="submission" date="2017-04" db="EMBL/GenBank/DDBJ databases">
        <title>Genome deletions in a multicellular cyanobacterial endosymbiont for morphological adaptation in marine diatoms.</title>
        <authorList>
            <person name="Wang Y."/>
            <person name="Gao H."/>
            <person name="Li R."/>
            <person name="Xu X."/>
        </authorList>
    </citation>
    <scope>NUCLEOTIDE SEQUENCE</scope>
    <source>
        <strain evidence="1">FACHB 800</strain>
    </source>
</reference>
<organism evidence="1 2">
    <name type="scientific">Richelia sinica FACHB-800</name>
    <dbReference type="NCBI Taxonomy" id="1357546"/>
    <lineage>
        <taxon>Bacteria</taxon>
        <taxon>Bacillati</taxon>
        <taxon>Cyanobacteriota</taxon>
        <taxon>Cyanophyceae</taxon>
        <taxon>Nostocales</taxon>
        <taxon>Nostocaceae</taxon>
        <taxon>Richelia</taxon>
    </lineage>
</organism>
<dbReference type="KEGG" id="rsin:B6N60_00962"/>
<accession>A0A975T5H6</accession>
<gene>
    <name evidence="1" type="ORF">B6N60_00962</name>
</gene>
<dbReference type="EMBL" id="CP021056">
    <property type="protein sequence ID" value="QXE22280.1"/>
    <property type="molecule type" value="Genomic_DNA"/>
</dbReference>
<sequence>MDFIINLSLQLPAEGNVLVRVVIDVKLLAKPLVLHPPTRMPFPPS</sequence>
<evidence type="ECO:0000313" key="2">
    <source>
        <dbReference type="Proteomes" id="UP000683511"/>
    </source>
</evidence>
<name>A0A975T5H6_9NOST</name>
<proteinExistence type="predicted"/>
<dbReference type="Proteomes" id="UP000683511">
    <property type="component" value="Chromosome"/>
</dbReference>
<dbReference type="AlphaFoldDB" id="A0A975T5H6"/>